<keyword evidence="9" id="KW-1185">Reference proteome</keyword>
<name>A0A6A6M2P1_HEVBR</name>
<comment type="subcellular location">
    <subcellularLocation>
        <location evidence="1">Membrane</location>
        <topology evidence="1">Multi-pass membrane protein</topology>
    </subcellularLocation>
</comment>
<evidence type="ECO:0000256" key="4">
    <source>
        <dbReference type="ARBA" id="ARBA00023136"/>
    </source>
</evidence>
<evidence type="ECO:0000256" key="2">
    <source>
        <dbReference type="ARBA" id="ARBA00022692"/>
    </source>
</evidence>
<evidence type="ECO:0000256" key="1">
    <source>
        <dbReference type="ARBA" id="ARBA00004141"/>
    </source>
</evidence>
<feature type="domain" description="NFD4 C-terminal" evidence="7">
    <location>
        <begin position="203"/>
        <end position="436"/>
    </location>
</feature>
<evidence type="ECO:0000256" key="3">
    <source>
        <dbReference type="ARBA" id="ARBA00022989"/>
    </source>
</evidence>
<feature type="transmembrane region" description="Helical" evidence="5">
    <location>
        <begin position="331"/>
        <end position="351"/>
    </location>
</feature>
<dbReference type="PANTHER" id="PTHR21576:SF134">
    <property type="entry name" value="NODULIN-LIKE DOMAIN-CONTAINING PROTEIN"/>
    <property type="match status" value="1"/>
</dbReference>
<dbReference type="InterPro" id="IPR010658">
    <property type="entry name" value="Nodulin-like"/>
</dbReference>
<keyword evidence="2 5" id="KW-0812">Transmembrane</keyword>
<evidence type="ECO:0000313" key="8">
    <source>
        <dbReference type="EMBL" id="KAF2306788.1"/>
    </source>
</evidence>
<organism evidence="8 9">
    <name type="scientific">Hevea brasiliensis</name>
    <name type="common">Para rubber tree</name>
    <name type="synonym">Siphonia brasiliensis</name>
    <dbReference type="NCBI Taxonomy" id="3981"/>
    <lineage>
        <taxon>Eukaryota</taxon>
        <taxon>Viridiplantae</taxon>
        <taxon>Streptophyta</taxon>
        <taxon>Embryophyta</taxon>
        <taxon>Tracheophyta</taxon>
        <taxon>Spermatophyta</taxon>
        <taxon>Magnoliopsida</taxon>
        <taxon>eudicotyledons</taxon>
        <taxon>Gunneridae</taxon>
        <taxon>Pentapetalae</taxon>
        <taxon>rosids</taxon>
        <taxon>fabids</taxon>
        <taxon>Malpighiales</taxon>
        <taxon>Euphorbiaceae</taxon>
        <taxon>Crotonoideae</taxon>
        <taxon>Micrandreae</taxon>
        <taxon>Hevea</taxon>
    </lineage>
</organism>
<evidence type="ECO:0000259" key="7">
    <source>
        <dbReference type="Pfam" id="PF23262"/>
    </source>
</evidence>
<evidence type="ECO:0000256" key="5">
    <source>
        <dbReference type="SAM" id="Phobius"/>
    </source>
</evidence>
<keyword evidence="3 5" id="KW-1133">Transmembrane helix</keyword>
<evidence type="ECO:0000313" key="9">
    <source>
        <dbReference type="Proteomes" id="UP000467840"/>
    </source>
</evidence>
<dbReference type="SUPFAM" id="SSF103473">
    <property type="entry name" value="MFS general substrate transporter"/>
    <property type="match status" value="1"/>
</dbReference>
<protein>
    <submittedName>
        <fullName evidence="8">Uncharacterized protein</fullName>
    </submittedName>
</protein>
<feature type="transmembrane region" description="Helical" evidence="5">
    <location>
        <begin position="363"/>
        <end position="382"/>
    </location>
</feature>
<keyword evidence="4 5" id="KW-0472">Membrane</keyword>
<dbReference type="PANTHER" id="PTHR21576">
    <property type="entry name" value="UNCHARACTERIZED NODULIN-LIKE PROTEIN"/>
    <property type="match status" value="1"/>
</dbReference>
<sequence>MEGQSRKWMILVATTWIQAFTGTNFDFSSYSSTYKSVLGISQVQLNYLAVASDMGKAFGWCSGLSLTHFPLWVVLLMAAFMGLVGYGLQWLVISKIITLPYVLGRTVVFELVVAFHSKIQDYVLAGIVCARNWARHTIHAIFHSQRSSSNLVDTDDLDLVKELIGSENGNGSNGNSYGVMENDSCFSCFGRILEKDRLTMLGEEHSAPVLVRRWDFWIYYIAYFCGGTIGLVYSNNLGQIAQSLGYYSELNSLITLYSTCSFFGRLLSAAPDFLLLVKQKKKKLSIESLQMQQGVLREDRWLAVAIVPTPIAFFLLVASGSEGALRACTTLVGLSSGFVFSAAVSITSEIFGPNNAGVNHNILITNIPIGSLLYGLLAAIVYDSNAGSTNLLESLLGKEMLCMGRQCYLKTFIAWGCISLVGVAASSVLFLRTRPAYAYYRFESSRNRTQSS</sequence>
<dbReference type="GO" id="GO:0016020">
    <property type="term" value="C:membrane"/>
    <property type="evidence" value="ECO:0007669"/>
    <property type="project" value="UniProtKB-SubCell"/>
</dbReference>
<evidence type="ECO:0000259" key="6">
    <source>
        <dbReference type="Pfam" id="PF06813"/>
    </source>
</evidence>
<dbReference type="Pfam" id="PF06813">
    <property type="entry name" value="Nodulin-like"/>
    <property type="match status" value="1"/>
</dbReference>
<feature type="transmembrane region" description="Helical" evidence="5">
    <location>
        <begin position="301"/>
        <end position="319"/>
    </location>
</feature>
<feature type="transmembrane region" description="Helical" evidence="5">
    <location>
        <begin position="412"/>
        <end position="431"/>
    </location>
</feature>
<feature type="transmembrane region" description="Helical" evidence="5">
    <location>
        <begin position="216"/>
        <end position="234"/>
    </location>
</feature>
<comment type="caution">
    <text evidence="8">The sequence shown here is derived from an EMBL/GenBank/DDBJ whole genome shotgun (WGS) entry which is preliminary data.</text>
</comment>
<proteinExistence type="predicted"/>
<dbReference type="InterPro" id="IPR036259">
    <property type="entry name" value="MFS_trans_sf"/>
</dbReference>
<dbReference type="Proteomes" id="UP000467840">
    <property type="component" value="Chromosome 9"/>
</dbReference>
<gene>
    <name evidence="8" type="ORF">GH714_021403</name>
</gene>
<dbReference type="Gene3D" id="1.20.1250.20">
    <property type="entry name" value="MFS general substrate transporter like domains"/>
    <property type="match status" value="1"/>
</dbReference>
<dbReference type="Pfam" id="PF23262">
    <property type="entry name" value="NFD4_C"/>
    <property type="match status" value="1"/>
</dbReference>
<dbReference type="InterPro" id="IPR056555">
    <property type="entry name" value="NFD4_C"/>
</dbReference>
<dbReference type="AlphaFoldDB" id="A0A6A6M2P1"/>
<feature type="transmembrane region" description="Helical" evidence="5">
    <location>
        <begin position="69"/>
        <end position="93"/>
    </location>
</feature>
<dbReference type="EMBL" id="JAAGAX010000008">
    <property type="protein sequence ID" value="KAF2306788.1"/>
    <property type="molecule type" value="Genomic_DNA"/>
</dbReference>
<accession>A0A6A6M2P1</accession>
<feature type="domain" description="Nodulin-like" evidence="6">
    <location>
        <begin position="7"/>
        <end position="117"/>
    </location>
</feature>
<reference evidence="8 9" key="1">
    <citation type="journal article" date="2020" name="Mol. Plant">
        <title>The Chromosome-Based Rubber Tree Genome Provides New Insights into Spurge Genome Evolution and Rubber Biosynthesis.</title>
        <authorList>
            <person name="Liu J."/>
            <person name="Shi C."/>
            <person name="Shi C.C."/>
            <person name="Li W."/>
            <person name="Zhang Q.J."/>
            <person name="Zhang Y."/>
            <person name="Li K."/>
            <person name="Lu H.F."/>
            <person name="Shi C."/>
            <person name="Zhu S.T."/>
            <person name="Xiao Z.Y."/>
            <person name="Nan H."/>
            <person name="Yue Y."/>
            <person name="Zhu X.G."/>
            <person name="Wu Y."/>
            <person name="Hong X.N."/>
            <person name="Fan G.Y."/>
            <person name="Tong Y."/>
            <person name="Zhang D."/>
            <person name="Mao C.L."/>
            <person name="Liu Y.L."/>
            <person name="Hao S.J."/>
            <person name="Liu W.Q."/>
            <person name="Lv M.Q."/>
            <person name="Zhang H.B."/>
            <person name="Liu Y."/>
            <person name="Hu-Tang G.R."/>
            <person name="Wang J.P."/>
            <person name="Wang J.H."/>
            <person name="Sun Y.H."/>
            <person name="Ni S.B."/>
            <person name="Chen W.B."/>
            <person name="Zhang X.C."/>
            <person name="Jiao Y.N."/>
            <person name="Eichler E.E."/>
            <person name="Li G.H."/>
            <person name="Liu X."/>
            <person name="Gao L.Z."/>
        </authorList>
    </citation>
    <scope>NUCLEOTIDE SEQUENCE [LARGE SCALE GENOMIC DNA]</scope>
    <source>
        <strain evidence="9">cv. GT1</strain>
        <tissue evidence="8">Leaf</tissue>
    </source>
</reference>